<dbReference type="Proteomes" id="UP000292052">
    <property type="component" value="Unassembled WGS sequence"/>
</dbReference>
<dbReference type="EMBL" id="QDEB01070425">
    <property type="protein sequence ID" value="RZC35482.1"/>
    <property type="molecule type" value="Genomic_DNA"/>
</dbReference>
<keyword evidence="1" id="KW-0472">Membrane</keyword>
<evidence type="ECO:0000313" key="1">
    <source>
        <dbReference type="EMBL" id="RZC35482.1"/>
    </source>
</evidence>
<sequence>VICTVGDGSRPKIRLFCGWNCHNWSLMCAYIAPHHLPGQVLRLVRLYKKGFVVTLPQNVHQRLQKTLDLLQVDSHDKHLFKPFAAYVFDIFSAGSSYSKFGVIVGIPANCLYEDESSVDKQAIKVRDETIPWELDEDKLLQKPLTSKQMIDAMVAVVFCMEMYGICKSINAKRDLYSKPRIVRLILYCIVGAFSLRSYALCKDVTQVYFEDKIDKELKRNNQGGKEFYTKLLERNIVLRKLLGREGERAYSVLGNENYFIRHKRIPLAQRKIFFEQPLQ</sequence>
<dbReference type="GO" id="GO:0016020">
    <property type="term" value="C:membrane"/>
    <property type="evidence" value="ECO:0007669"/>
    <property type="project" value="TreeGrafter"/>
</dbReference>
<gene>
    <name evidence="1" type="ORF">BDFB_012975</name>
</gene>
<dbReference type="OrthoDB" id="110174at2759"/>
<comment type="caution">
    <text evidence="1">The sequence shown here is derived from an EMBL/GenBank/DDBJ whole genome shotgun (WGS) entry which is preliminary data.</text>
</comment>
<protein>
    <submittedName>
        <fullName evidence="1">Transmembrane protein 177</fullName>
    </submittedName>
</protein>
<keyword evidence="1" id="KW-0812">Transmembrane</keyword>
<proteinExistence type="predicted"/>
<keyword evidence="2" id="KW-1185">Reference proteome</keyword>
<evidence type="ECO:0000313" key="2">
    <source>
        <dbReference type="Proteomes" id="UP000292052"/>
    </source>
</evidence>
<accession>A0A482VRA6</accession>
<dbReference type="PANTHER" id="PTHR21824:SF4">
    <property type="entry name" value="TRANSMEMBRANE PROTEIN 177"/>
    <property type="match status" value="1"/>
</dbReference>
<feature type="non-terminal residue" evidence="1">
    <location>
        <position position="1"/>
    </location>
</feature>
<dbReference type="InterPro" id="IPR026620">
    <property type="entry name" value="TMEM177"/>
</dbReference>
<dbReference type="STRING" id="1661398.A0A482VRA6"/>
<organism evidence="1 2">
    <name type="scientific">Asbolus verrucosus</name>
    <name type="common">Desert ironclad beetle</name>
    <dbReference type="NCBI Taxonomy" id="1661398"/>
    <lineage>
        <taxon>Eukaryota</taxon>
        <taxon>Metazoa</taxon>
        <taxon>Ecdysozoa</taxon>
        <taxon>Arthropoda</taxon>
        <taxon>Hexapoda</taxon>
        <taxon>Insecta</taxon>
        <taxon>Pterygota</taxon>
        <taxon>Neoptera</taxon>
        <taxon>Endopterygota</taxon>
        <taxon>Coleoptera</taxon>
        <taxon>Polyphaga</taxon>
        <taxon>Cucujiformia</taxon>
        <taxon>Tenebrionidae</taxon>
        <taxon>Pimeliinae</taxon>
        <taxon>Asbolus</taxon>
    </lineage>
</organism>
<reference evidence="1 2" key="1">
    <citation type="submission" date="2017-03" db="EMBL/GenBank/DDBJ databases">
        <title>Genome of the blue death feigning beetle - Asbolus verrucosus.</title>
        <authorList>
            <person name="Rider S.D."/>
        </authorList>
    </citation>
    <scope>NUCLEOTIDE SEQUENCE [LARGE SCALE GENOMIC DNA]</scope>
    <source>
        <strain evidence="1">Butters</strain>
        <tissue evidence="1">Head and leg muscle</tissue>
    </source>
</reference>
<dbReference type="AlphaFoldDB" id="A0A482VRA6"/>
<dbReference type="PANTHER" id="PTHR21824">
    <property type="entry name" value="TRANSMEMBRANE PROTEIN 177"/>
    <property type="match status" value="1"/>
</dbReference>
<name>A0A482VRA6_ASBVE</name>